<proteinExistence type="predicted"/>
<keyword evidence="3" id="KW-1185">Reference proteome</keyword>
<dbReference type="SMART" id="SM00382">
    <property type="entry name" value="AAA"/>
    <property type="match status" value="1"/>
</dbReference>
<dbReference type="Gene3D" id="3.40.50.10140">
    <property type="entry name" value="Toll/interleukin-1 receptor homology (TIR) domain"/>
    <property type="match status" value="1"/>
</dbReference>
<dbReference type="InterPro" id="IPR000157">
    <property type="entry name" value="TIR_dom"/>
</dbReference>
<dbReference type="PROSITE" id="PS50104">
    <property type="entry name" value="TIR"/>
    <property type="match status" value="1"/>
</dbReference>
<dbReference type="InterPro" id="IPR003593">
    <property type="entry name" value="AAA+_ATPase"/>
</dbReference>
<dbReference type="RefSeq" id="WP_238847314.1">
    <property type="nucleotide sequence ID" value="NZ_CP046172.1"/>
</dbReference>
<sequence>MLIEYPLPGSSYRADVVLAGVHPVTGAANYVVVEHKQWSEAQLAWNSDRIVRSRQLRGDHMHPVDQVRGYCNYLRQSMVLLHDRPEAIHGVAYLYNATRQSVSALFARVQDDLGRMFTGDQYDEFIAYLRSQFAPAPGAAAADLIIASEIRHRKTLSVRFAVDDPWMVAERSLPDSLKLAYESVMNRIRLVSTSTHKSVILVTGGPGSGRSLIAVSLLAELYRAGRRVRYASGSSAVIETMRKFRCAQSPELRKLFTYYKQYAAVEPNALDVLICDEAHGIRRTSANRFSQRGYTTERPQIDELMTAARVPIFLLDEHEIVRPDQVGTVDLIMDHAARSGFPVFHIKLDGQFRVGGSAAFDEWVLRLLGIRAGGPTVWTGDDFEVRVARSPQEMEDFLRIKHNQGETARMAAGYCWPWSDTRDDGSLVSDIVIGDWSKPWNKRDNRITGSAPPATLWATDPRGFEQIGCVYTVQGFEFDWAGVIIGPDIAIDSQHLTVTREFNVDPGLKGSKENPILDEDFEALVRNVYKVLLTRGMRGVVIYAVDSETQDFLTGLVGPGRSMRIRETDTSKSAWAPQGSRVQKALVSLSENIPDFGQAFLCHSSGDKAAVRDLYQKLLREGFRPWLDVEELIPGQDWEYEIRQAIESSDVVVVCLSESSITKTGFVQKEISIALDAAERRPEGEIYLIPTRLEPCSIPRRLSRWHRVDLFDSDGYGRLTEAIRRAARGR</sequence>
<name>A0A6G9YEQ9_9NOCA</name>
<accession>A0A6G9YEQ9</accession>
<dbReference type="Gene3D" id="3.40.50.300">
    <property type="entry name" value="P-loop containing nucleotide triphosphate hydrolases"/>
    <property type="match status" value="1"/>
</dbReference>
<dbReference type="Pfam" id="PF09848">
    <property type="entry name" value="SLFN-g3_helicase"/>
    <property type="match status" value="1"/>
</dbReference>
<dbReference type="InterPro" id="IPR018647">
    <property type="entry name" value="SLFN_3-like_DNA/RNA_helicase"/>
</dbReference>
<dbReference type="Pfam" id="PF13676">
    <property type="entry name" value="TIR_2"/>
    <property type="match status" value="1"/>
</dbReference>
<evidence type="ECO:0000313" key="3">
    <source>
        <dbReference type="Proteomes" id="UP000503540"/>
    </source>
</evidence>
<dbReference type="Proteomes" id="UP000503540">
    <property type="component" value="Chromosome"/>
</dbReference>
<dbReference type="InterPro" id="IPR035897">
    <property type="entry name" value="Toll_tir_struct_dom_sf"/>
</dbReference>
<dbReference type="InterPro" id="IPR027417">
    <property type="entry name" value="P-loop_NTPase"/>
</dbReference>
<gene>
    <name evidence="2" type="ORF">F5544_18260</name>
</gene>
<dbReference type="SUPFAM" id="SSF52200">
    <property type="entry name" value="Toll/Interleukin receptor TIR domain"/>
    <property type="match status" value="1"/>
</dbReference>
<evidence type="ECO:0000313" key="2">
    <source>
        <dbReference type="EMBL" id="QIS11526.1"/>
    </source>
</evidence>
<dbReference type="AlphaFoldDB" id="A0A6G9YEQ9"/>
<dbReference type="CDD" id="cd00009">
    <property type="entry name" value="AAA"/>
    <property type="match status" value="1"/>
</dbReference>
<organism evidence="2 3">
    <name type="scientific">Nocardia arthritidis</name>
    <dbReference type="NCBI Taxonomy" id="228602"/>
    <lineage>
        <taxon>Bacteria</taxon>
        <taxon>Bacillati</taxon>
        <taxon>Actinomycetota</taxon>
        <taxon>Actinomycetes</taxon>
        <taxon>Mycobacteriales</taxon>
        <taxon>Nocardiaceae</taxon>
        <taxon>Nocardia</taxon>
    </lineage>
</organism>
<dbReference type="EMBL" id="CP046172">
    <property type="protein sequence ID" value="QIS11526.1"/>
    <property type="molecule type" value="Genomic_DNA"/>
</dbReference>
<dbReference type="GO" id="GO:0007165">
    <property type="term" value="P:signal transduction"/>
    <property type="evidence" value="ECO:0007669"/>
    <property type="project" value="InterPro"/>
</dbReference>
<protein>
    <submittedName>
        <fullName evidence="2">DUF2075 domain-containing protein</fullName>
    </submittedName>
</protein>
<dbReference type="KEGG" id="nah:F5544_18260"/>
<reference evidence="2 3" key="1">
    <citation type="journal article" date="2019" name="ACS Chem. Biol.">
        <title>Identification and Mobilization of a Cryptic Antibiotic Biosynthesis Gene Locus from a Human-Pathogenic Nocardia Isolate.</title>
        <authorList>
            <person name="Herisse M."/>
            <person name="Ishida K."/>
            <person name="Porter J.L."/>
            <person name="Howden B."/>
            <person name="Hertweck C."/>
            <person name="Stinear T.P."/>
            <person name="Pidot S.J."/>
        </authorList>
    </citation>
    <scope>NUCLEOTIDE SEQUENCE [LARGE SCALE GENOMIC DNA]</scope>
    <source>
        <strain evidence="2 3">AUSMDU00012717</strain>
    </source>
</reference>
<evidence type="ECO:0000259" key="1">
    <source>
        <dbReference type="PROSITE" id="PS50104"/>
    </source>
</evidence>
<feature type="domain" description="TIR" evidence="1">
    <location>
        <begin position="595"/>
        <end position="727"/>
    </location>
</feature>
<dbReference type="SUPFAM" id="SSF52540">
    <property type="entry name" value="P-loop containing nucleoside triphosphate hydrolases"/>
    <property type="match status" value="1"/>
</dbReference>